<feature type="coiled-coil region" evidence="5">
    <location>
        <begin position="389"/>
        <end position="451"/>
    </location>
</feature>
<reference evidence="11" key="1">
    <citation type="journal article" date="2020" name="Microb. Genom.">
        <title>Genetic diversity of clinical and environmental Mucorales isolates obtained from an investigation of mucormycosis cases among solid organ transplant recipients.</title>
        <authorList>
            <person name="Nguyen M.H."/>
            <person name="Kaul D."/>
            <person name="Muto C."/>
            <person name="Cheng S.J."/>
            <person name="Richter R.A."/>
            <person name="Bruno V.M."/>
            <person name="Liu G."/>
            <person name="Beyhan S."/>
            <person name="Sundermann A.J."/>
            <person name="Mounaud S."/>
            <person name="Pasculle A.W."/>
            <person name="Nierman W.C."/>
            <person name="Driscoll E."/>
            <person name="Cumbie R."/>
            <person name="Clancy C.J."/>
            <person name="Dupont C.L."/>
        </authorList>
    </citation>
    <scope>NUCLEOTIDE SEQUENCE</scope>
    <source>
        <strain evidence="11">GL16</strain>
    </source>
</reference>
<dbReference type="GO" id="GO:0015743">
    <property type="term" value="P:malate transport"/>
    <property type="evidence" value="ECO:0007669"/>
    <property type="project" value="InterPro"/>
</dbReference>
<feature type="domain" description="Putative ER transporter 6TM N-terminal" evidence="9">
    <location>
        <begin position="102"/>
        <end position="313"/>
    </location>
</feature>
<feature type="compositionally biased region" description="Low complexity" evidence="6">
    <location>
        <begin position="505"/>
        <end position="519"/>
    </location>
</feature>
<comment type="caution">
    <text evidence="11">The sequence shown here is derived from an EMBL/GenBank/DDBJ whole genome shotgun (WGS) entry which is preliminary data.</text>
</comment>
<dbReference type="PRINTS" id="PR02047">
    <property type="entry name" value="BREFELDNASP4"/>
</dbReference>
<keyword evidence="5" id="KW-0175">Coiled coil</keyword>
<proteinExistence type="predicted"/>
<dbReference type="InterPro" id="IPR023244">
    <property type="entry name" value="Brefeldin_A-sensitivity_4"/>
</dbReference>
<evidence type="ECO:0000313" key="12">
    <source>
        <dbReference type="Proteomes" id="UP000717996"/>
    </source>
</evidence>
<dbReference type="GO" id="GO:0016020">
    <property type="term" value="C:membrane"/>
    <property type="evidence" value="ECO:0007669"/>
    <property type="project" value="UniProtKB-SubCell"/>
</dbReference>
<dbReference type="InterPro" id="IPR052430">
    <property type="entry name" value="IVT-Associated"/>
</dbReference>
<dbReference type="InterPro" id="IPR018823">
    <property type="entry name" value="ArAE_2_N"/>
</dbReference>
<feature type="transmembrane region" description="Helical" evidence="7">
    <location>
        <begin position="603"/>
        <end position="620"/>
    </location>
</feature>
<feature type="transmembrane region" description="Helical" evidence="7">
    <location>
        <begin position="98"/>
        <end position="121"/>
    </location>
</feature>
<dbReference type="PANTHER" id="PTHR47804">
    <property type="entry name" value="60S RIBOSOMAL PROTEIN L19"/>
    <property type="match status" value="1"/>
</dbReference>
<feature type="domain" description="Integral membrane bound transporter" evidence="10">
    <location>
        <begin position="597"/>
        <end position="725"/>
    </location>
</feature>
<comment type="subcellular location">
    <subcellularLocation>
        <location evidence="1">Membrane</location>
        <topology evidence="1">Multi-pass membrane protein</topology>
    </subcellularLocation>
</comment>
<feature type="region of interest" description="Disordered" evidence="6">
    <location>
        <begin position="499"/>
        <end position="525"/>
    </location>
</feature>
<dbReference type="InterPro" id="IPR018820">
    <property type="entry name" value="BRE4-related_DUF2421"/>
</dbReference>
<evidence type="ECO:0000256" key="4">
    <source>
        <dbReference type="ARBA" id="ARBA00023136"/>
    </source>
</evidence>
<dbReference type="Pfam" id="PF10334">
    <property type="entry name" value="BRE4"/>
    <property type="match status" value="1"/>
</dbReference>
<dbReference type="Pfam" id="PF10337">
    <property type="entry name" value="ArAE_2_N"/>
    <property type="match status" value="1"/>
</dbReference>
<feature type="transmembrane region" description="Helical" evidence="7">
    <location>
        <begin position="712"/>
        <end position="733"/>
    </location>
</feature>
<feature type="domain" description="DUF2421" evidence="8">
    <location>
        <begin position="731"/>
        <end position="928"/>
    </location>
</feature>
<evidence type="ECO:0000256" key="5">
    <source>
        <dbReference type="SAM" id="Coils"/>
    </source>
</evidence>
<feature type="transmembrane region" description="Helical" evidence="7">
    <location>
        <begin position="627"/>
        <end position="648"/>
    </location>
</feature>
<evidence type="ECO:0000259" key="9">
    <source>
        <dbReference type="Pfam" id="PF10337"/>
    </source>
</evidence>
<sequence length="966" mass="110624">MQSFHFIKTDRTLWKKVIKCTVAYEIASILILIPKVESNVGVVPYLVILGTLFFNASGTAGNQVVEMVLNIVTMLFPAIWCAIISYLCTLYNSNNQGLYWNGTGAIASIAFFLSVFLTAYYRLKYPRLFIPALQGFTLPFFGLTKGIYDTHFDVMSIVGIFYPVLIGGAIALLVNLILWPETAAKLSETSFGNALSSIQDVLEFIEQEVLKDSDNDFSDLAASRKLHEYIQKLDGDISKMQVARKEAKYEIVVSHYRPIWYKSFAATLDSLSRYLYGFSLTIEREGEILESQKSDQRKENEKQDSVAIEIEQQMLKIDSRGAPSYYTKSATISQLEYKLISQLQYSVQPQLRRFIQICISVLNCIQFRLEENDAIPRRGKVPREKAVDHLDLEEALRNLKEAKIILENDYQQRRAEPIEDHYMIYTILFTLTQFGNKLLELEEQANNLIAKRKGRFPRIFFPRVPLKKWLGQAGQNAKGERTVTEQVLFDQRDLLQREESRHNMATSSENTTSEPSTATRYKPSGPIEKRLSIESDWIDDKDVLTPLQNSPGTHFWNRYLQVLDDWIRTDPVRYAIKFAVTMELLALMAWLPIEGVNELYNHYHGQWALLSAMVVFNFTVGSTALQCLFRVLATIIGAVCGYICLLAGNRNQNPYVVAVLICVFQIPMWYMLLGSKYPRIGFISLLTMAVITSTGYSDRYNEDLFAPVWKRTLTAIFAIILVIIVDQLLWPVWARKMVRKHLSDLLIATGIHYSKVASLVCQENTQSYRYRSTLCDVESNAKVLRRQHQLTCQMLGLAQMEPRLTKGPFPIGVYKDILEHEKHVLYWISHLLETQSFVTSDVRRKIMNPMNPYRRELAAAVHLYLYTLACSLRTKSSLPASLPSAEIARKLLQKRQAILWHDTYNQMDEVGEKTQVDERSAENQVYWQTYAAGTIEVIAEQEAMGKLVAKLMGQHVFKAATKDWIG</sequence>
<dbReference type="OrthoDB" id="68611at2759"/>
<dbReference type="AlphaFoldDB" id="A0A9P7C796"/>
<dbReference type="PANTHER" id="PTHR47804:SF3">
    <property type="entry name" value="PROTEIN BRE4"/>
    <property type="match status" value="1"/>
</dbReference>
<evidence type="ECO:0000256" key="2">
    <source>
        <dbReference type="ARBA" id="ARBA00022692"/>
    </source>
</evidence>
<dbReference type="Pfam" id="PF13515">
    <property type="entry name" value="FUSC_2"/>
    <property type="match status" value="1"/>
</dbReference>
<evidence type="ECO:0008006" key="13">
    <source>
        <dbReference type="Google" id="ProtNLM"/>
    </source>
</evidence>
<dbReference type="InterPro" id="IPR049453">
    <property type="entry name" value="Memb_transporter_dom"/>
</dbReference>
<evidence type="ECO:0000259" key="8">
    <source>
        <dbReference type="Pfam" id="PF10334"/>
    </source>
</evidence>
<evidence type="ECO:0000313" key="11">
    <source>
        <dbReference type="EMBL" id="KAG1539654.1"/>
    </source>
</evidence>
<keyword evidence="4 7" id="KW-0472">Membrane</keyword>
<evidence type="ECO:0000256" key="7">
    <source>
        <dbReference type="SAM" id="Phobius"/>
    </source>
</evidence>
<accession>A0A9P7C796</accession>
<name>A0A9P7C796_RHIOR</name>
<feature type="transmembrane region" description="Helical" evidence="7">
    <location>
        <begin position="680"/>
        <end position="697"/>
    </location>
</feature>
<protein>
    <recommendedName>
        <fullName evidence="13">ER transporter 6TM N-terminal domain-containing protein</fullName>
    </recommendedName>
</protein>
<evidence type="ECO:0000256" key="1">
    <source>
        <dbReference type="ARBA" id="ARBA00004141"/>
    </source>
</evidence>
<feature type="transmembrane region" description="Helical" evidence="7">
    <location>
        <begin position="574"/>
        <end position="591"/>
    </location>
</feature>
<feature type="transmembrane region" description="Helical" evidence="7">
    <location>
        <begin position="68"/>
        <end position="92"/>
    </location>
</feature>
<dbReference type="Proteomes" id="UP000717996">
    <property type="component" value="Unassembled WGS sequence"/>
</dbReference>
<keyword evidence="3 7" id="KW-1133">Transmembrane helix</keyword>
<organism evidence="11 12">
    <name type="scientific">Rhizopus oryzae</name>
    <name type="common">Mucormycosis agent</name>
    <name type="synonym">Rhizopus arrhizus var. delemar</name>
    <dbReference type="NCBI Taxonomy" id="64495"/>
    <lineage>
        <taxon>Eukaryota</taxon>
        <taxon>Fungi</taxon>
        <taxon>Fungi incertae sedis</taxon>
        <taxon>Mucoromycota</taxon>
        <taxon>Mucoromycotina</taxon>
        <taxon>Mucoromycetes</taxon>
        <taxon>Mucorales</taxon>
        <taxon>Mucorineae</taxon>
        <taxon>Rhizopodaceae</taxon>
        <taxon>Rhizopus</taxon>
    </lineage>
</organism>
<evidence type="ECO:0000259" key="10">
    <source>
        <dbReference type="Pfam" id="PF13515"/>
    </source>
</evidence>
<evidence type="ECO:0000256" key="6">
    <source>
        <dbReference type="SAM" id="MobiDB-lite"/>
    </source>
</evidence>
<keyword evidence="2 7" id="KW-0812">Transmembrane</keyword>
<dbReference type="EMBL" id="JAANIT010001572">
    <property type="protein sequence ID" value="KAG1539654.1"/>
    <property type="molecule type" value="Genomic_DNA"/>
</dbReference>
<feature type="transmembrane region" description="Helical" evidence="7">
    <location>
        <begin position="154"/>
        <end position="178"/>
    </location>
</feature>
<feature type="transmembrane region" description="Helical" evidence="7">
    <location>
        <begin position="654"/>
        <end position="673"/>
    </location>
</feature>
<gene>
    <name evidence="11" type="ORF">G6F51_009000</name>
</gene>
<evidence type="ECO:0000256" key="3">
    <source>
        <dbReference type="ARBA" id="ARBA00022989"/>
    </source>
</evidence>